<feature type="signal peptide" evidence="1">
    <location>
        <begin position="1"/>
        <end position="24"/>
    </location>
</feature>
<organism evidence="2 3">
    <name type="scientific">Porites lobata</name>
    <dbReference type="NCBI Taxonomy" id="104759"/>
    <lineage>
        <taxon>Eukaryota</taxon>
        <taxon>Metazoa</taxon>
        <taxon>Cnidaria</taxon>
        <taxon>Anthozoa</taxon>
        <taxon>Hexacorallia</taxon>
        <taxon>Scleractinia</taxon>
        <taxon>Fungiina</taxon>
        <taxon>Poritidae</taxon>
        <taxon>Porites</taxon>
    </lineage>
</organism>
<dbReference type="EMBL" id="CALNXK010000028">
    <property type="protein sequence ID" value="CAH3115477.1"/>
    <property type="molecule type" value="Genomic_DNA"/>
</dbReference>
<reference evidence="2 3" key="1">
    <citation type="submission" date="2022-05" db="EMBL/GenBank/DDBJ databases">
        <authorList>
            <consortium name="Genoscope - CEA"/>
            <person name="William W."/>
        </authorList>
    </citation>
    <scope>NUCLEOTIDE SEQUENCE [LARGE SCALE GENOMIC DNA]</scope>
</reference>
<dbReference type="Proteomes" id="UP001159405">
    <property type="component" value="Unassembled WGS sequence"/>
</dbReference>
<evidence type="ECO:0000313" key="2">
    <source>
        <dbReference type="EMBL" id="CAH3115477.1"/>
    </source>
</evidence>
<protein>
    <submittedName>
        <fullName evidence="2">Uncharacterized protein</fullName>
    </submittedName>
</protein>
<accession>A0ABN8NSJ1</accession>
<keyword evidence="3" id="KW-1185">Reference proteome</keyword>
<gene>
    <name evidence="2" type="ORF">PLOB_00023689</name>
</gene>
<evidence type="ECO:0000256" key="1">
    <source>
        <dbReference type="SAM" id="SignalP"/>
    </source>
</evidence>
<keyword evidence="1" id="KW-0732">Signal</keyword>
<comment type="caution">
    <text evidence="2">The sequence shown here is derived from an EMBL/GenBank/DDBJ whole genome shotgun (WGS) entry which is preliminary data.</text>
</comment>
<proteinExistence type="predicted"/>
<evidence type="ECO:0000313" key="3">
    <source>
        <dbReference type="Proteomes" id="UP001159405"/>
    </source>
</evidence>
<name>A0ABN8NSJ1_9CNID</name>
<feature type="chain" id="PRO_5045789427" evidence="1">
    <location>
        <begin position="25"/>
        <end position="205"/>
    </location>
</feature>
<sequence>MLSLEAFSVALVWLLSLFLTGVACNITQVTVHVSEDAELLFCRSQNDSSENFRGYRVWKDEDNNIFITLSSANANGNCTENVMMKPFCTARTVFSAYNQTHLLLKIKNTIHSDGGLYGLGTVFENLSGNHLEMTNLSVIELKLDGMSTVRTSLMSTRDSDQTTGSNTVTSPVPTSAGAIRALPMAINIIFAYCLLFDIVDSLKNF</sequence>